<keyword evidence="9" id="KW-1185">Reference proteome</keyword>
<reference evidence="8 9" key="1">
    <citation type="submission" date="2024-05" db="EMBL/GenBank/DDBJ databases">
        <title>Culex pipiens pipiens assembly and annotation.</title>
        <authorList>
            <person name="Alout H."/>
            <person name="Durand T."/>
        </authorList>
    </citation>
    <scope>NUCLEOTIDE SEQUENCE [LARGE SCALE GENOMIC DNA]</scope>
    <source>
        <strain evidence="8">HA-2024</strain>
        <tissue evidence="8">Whole body</tissue>
    </source>
</reference>
<proteinExistence type="inferred from homology"/>
<dbReference type="Gene3D" id="3.40.50.720">
    <property type="entry name" value="NAD(P)-binding Rossmann-like Domain"/>
    <property type="match status" value="1"/>
</dbReference>
<comment type="caution">
    <text evidence="8">The sequence shown here is derived from an EMBL/GenBank/DDBJ whole genome shotgun (WGS) entry which is preliminary data.</text>
</comment>
<dbReference type="SUPFAM" id="SSF51971">
    <property type="entry name" value="Nucleotide-binding domain"/>
    <property type="match status" value="1"/>
</dbReference>
<dbReference type="InterPro" id="IPR023209">
    <property type="entry name" value="DAO"/>
</dbReference>
<evidence type="ECO:0000256" key="5">
    <source>
        <dbReference type="ARBA" id="ARBA00023002"/>
    </source>
</evidence>
<evidence type="ECO:0000256" key="6">
    <source>
        <dbReference type="SAM" id="MobiDB-lite"/>
    </source>
</evidence>
<organism evidence="8 9">
    <name type="scientific">Culex pipiens pipiens</name>
    <name type="common">Northern house mosquito</name>
    <dbReference type="NCBI Taxonomy" id="38569"/>
    <lineage>
        <taxon>Eukaryota</taxon>
        <taxon>Metazoa</taxon>
        <taxon>Ecdysozoa</taxon>
        <taxon>Arthropoda</taxon>
        <taxon>Hexapoda</taxon>
        <taxon>Insecta</taxon>
        <taxon>Pterygota</taxon>
        <taxon>Neoptera</taxon>
        <taxon>Endopterygota</taxon>
        <taxon>Diptera</taxon>
        <taxon>Nematocera</taxon>
        <taxon>Culicoidea</taxon>
        <taxon>Culicidae</taxon>
        <taxon>Culicinae</taxon>
        <taxon>Culicini</taxon>
        <taxon>Culex</taxon>
        <taxon>Culex</taxon>
    </lineage>
</organism>
<evidence type="ECO:0000313" key="8">
    <source>
        <dbReference type="EMBL" id="KAL1402376.1"/>
    </source>
</evidence>
<evidence type="ECO:0000256" key="3">
    <source>
        <dbReference type="ARBA" id="ARBA00022630"/>
    </source>
</evidence>
<evidence type="ECO:0000256" key="2">
    <source>
        <dbReference type="ARBA" id="ARBA00006730"/>
    </source>
</evidence>
<gene>
    <name evidence="8" type="ORF">pipiens_006122</name>
</gene>
<dbReference type="GO" id="GO:0016491">
    <property type="term" value="F:oxidoreductase activity"/>
    <property type="evidence" value="ECO:0007669"/>
    <property type="project" value="UniProtKB-KW"/>
</dbReference>
<keyword evidence="5" id="KW-0560">Oxidoreductase</keyword>
<accession>A0ABD1DS11</accession>
<dbReference type="EMBL" id="JBEHCU010003107">
    <property type="protein sequence ID" value="KAL1402376.1"/>
    <property type="molecule type" value="Genomic_DNA"/>
</dbReference>
<keyword evidence="3" id="KW-0285">Flavoprotein</keyword>
<dbReference type="InterPro" id="IPR006076">
    <property type="entry name" value="FAD-dep_OxRdtase"/>
</dbReference>
<evidence type="ECO:0000256" key="4">
    <source>
        <dbReference type="ARBA" id="ARBA00022827"/>
    </source>
</evidence>
<name>A0ABD1DS11_CULPP</name>
<comment type="cofactor">
    <cofactor evidence="1">
        <name>FAD</name>
        <dbReference type="ChEBI" id="CHEBI:57692"/>
    </cofactor>
</comment>
<dbReference type="Proteomes" id="UP001562425">
    <property type="component" value="Unassembled WGS sequence"/>
</dbReference>
<feature type="domain" description="FAD dependent oxidoreductase" evidence="7">
    <location>
        <begin position="49"/>
        <end position="101"/>
    </location>
</feature>
<dbReference type="PANTHER" id="PTHR11530">
    <property type="entry name" value="D-AMINO ACID OXIDASE"/>
    <property type="match status" value="1"/>
</dbReference>
<comment type="similarity">
    <text evidence="2">Belongs to the DAMOX/DASOX family.</text>
</comment>
<dbReference type="AlphaFoldDB" id="A0ABD1DS11"/>
<evidence type="ECO:0000259" key="7">
    <source>
        <dbReference type="Pfam" id="PF01266"/>
    </source>
</evidence>
<dbReference type="PANTHER" id="PTHR11530:SF17">
    <property type="entry name" value="RE49860P"/>
    <property type="match status" value="1"/>
</dbReference>
<feature type="compositionally biased region" description="Polar residues" evidence="6">
    <location>
        <begin position="1"/>
        <end position="11"/>
    </location>
</feature>
<evidence type="ECO:0000313" key="9">
    <source>
        <dbReference type="Proteomes" id="UP001562425"/>
    </source>
</evidence>
<feature type="region of interest" description="Disordered" evidence="6">
    <location>
        <begin position="1"/>
        <end position="38"/>
    </location>
</feature>
<protein>
    <recommendedName>
        <fullName evidence="7">FAD dependent oxidoreductase domain-containing protein</fullName>
    </recommendedName>
</protein>
<dbReference type="Pfam" id="PF01266">
    <property type="entry name" value="DAO"/>
    <property type="match status" value="1"/>
</dbReference>
<evidence type="ECO:0000256" key="1">
    <source>
        <dbReference type="ARBA" id="ARBA00001974"/>
    </source>
</evidence>
<keyword evidence="4" id="KW-0274">FAD</keyword>
<sequence length="109" mass="11807">MRQDPTTTTADSAALGGERSVEENLHSKRKRPHTSSSIQPRCTFLTMHLCVVGAGVVGLTTGLELQRQFRNATVTILADRFEQDTCSDVAAGLFRPGTSFAGPTEEITR</sequence>